<evidence type="ECO:0000313" key="3">
    <source>
        <dbReference type="Proteomes" id="UP001303160"/>
    </source>
</evidence>
<comment type="caution">
    <text evidence="2">The sequence shown here is derived from an EMBL/GenBank/DDBJ whole genome shotgun (WGS) entry which is preliminary data.</text>
</comment>
<dbReference type="EMBL" id="MU864069">
    <property type="protein sequence ID" value="KAK4194353.1"/>
    <property type="molecule type" value="Genomic_DNA"/>
</dbReference>
<reference evidence="2" key="2">
    <citation type="submission" date="2023-05" db="EMBL/GenBank/DDBJ databases">
        <authorList>
            <consortium name="Lawrence Berkeley National Laboratory"/>
            <person name="Steindorff A."/>
            <person name="Hensen N."/>
            <person name="Bonometti L."/>
            <person name="Westerberg I."/>
            <person name="Brannstrom I.O."/>
            <person name="Guillou S."/>
            <person name="Cros-Aarteil S."/>
            <person name="Calhoun S."/>
            <person name="Haridas S."/>
            <person name="Kuo A."/>
            <person name="Mondo S."/>
            <person name="Pangilinan J."/>
            <person name="Riley R."/>
            <person name="Labutti K."/>
            <person name="Andreopoulos B."/>
            <person name="Lipzen A."/>
            <person name="Chen C."/>
            <person name="Yanf M."/>
            <person name="Daum C."/>
            <person name="Ng V."/>
            <person name="Clum A."/>
            <person name="Ohm R."/>
            <person name="Martin F."/>
            <person name="Silar P."/>
            <person name="Natvig D."/>
            <person name="Lalanne C."/>
            <person name="Gautier V."/>
            <person name="Ament-Velasquez S.L."/>
            <person name="Kruys A."/>
            <person name="Hutchinson M.I."/>
            <person name="Powell A.J."/>
            <person name="Barry K."/>
            <person name="Miller A.N."/>
            <person name="Grigoriev I.V."/>
            <person name="Debuchy R."/>
            <person name="Gladieux P."/>
            <person name="Thoren M.H."/>
            <person name="Johannesson H."/>
        </authorList>
    </citation>
    <scope>NUCLEOTIDE SEQUENCE</scope>
    <source>
        <strain evidence="2">CBS 315.58</strain>
    </source>
</reference>
<dbReference type="PANTHER" id="PTHR45737">
    <property type="entry name" value="VON WILLEBRAND FACTOR A DOMAIN-CONTAINING PROTEIN 5A"/>
    <property type="match status" value="1"/>
</dbReference>
<name>A0AAN6X6I2_9PEZI</name>
<sequence length="401" mass="43501">ADLMQQDHRTAKAETLIDSISRAPIRVRSIDWGVNESKPAASVDNSTHRDSRPKINQHKLGARAKGDNLPPPIKIQQSPPKGTLFWAIRSYWYAIINGTPKHPAPNMNVTIKYDVGGSKVMEIVCNVTEAPPGRLFHSLAARSLIQTLEDEVAFTTDPTDKYWKECEIVRLGKTYTLASTQTSFVATMNGVGTVSNVTRGGPNLTNMAALKADYSLDFDSAEAPDVTRGAVSPSASSFSSMSSPQSPGAFSTRSAETSFSLVSLVQALQDTTSRSMLHDEERGNAALLLVVLDFQESNGAFETGSIESILFPSSGVAAVPAFLAVLEGREHVKEQIWFTICAIAFLQARYPDRIHDWEAAKSKGESFVTETLHCISGIVGNDSERGGEILADCLEEAGLYF</sequence>
<protein>
    <submittedName>
        <fullName evidence="2">Uncharacterized protein</fullName>
    </submittedName>
</protein>
<feature type="non-terminal residue" evidence="2">
    <location>
        <position position="401"/>
    </location>
</feature>
<feature type="region of interest" description="Disordered" evidence="1">
    <location>
        <begin position="232"/>
        <end position="251"/>
    </location>
</feature>
<dbReference type="Proteomes" id="UP001303160">
    <property type="component" value="Unassembled WGS sequence"/>
</dbReference>
<dbReference type="AlphaFoldDB" id="A0AAN6X6I2"/>
<feature type="non-terminal residue" evidence="2">
    <location>
        <position position="1"/>
    </location>
</feature>
<keyword evidence="3" id="KW-1185">Reference proteome</keyword>
<reference evidence="2" key="1">
    <citation type="journal article" date="2023" name="Mol. Phylogenet. Evol.">
        <title>Genome-scale phylogeny and comparative genomics of the fungal order Sordariales.</title>
        <authorList>
            <person name="Hensen N."/>
            <person name="Bonometti L."/>
            <person name="Westerberg I."/>
            <person name="Brannstrom I.O."/>
            <person name="Guillou S."/>
            <person name="Cros-Aarteil S."/>
            <person name="Calhoun S."/>
            <person name="Haridas S."/>
            <person name="Kuo A."/>
            <person name="Mondo S."/>
            <person name="Pangilinan J."/>
            <person name="Riley R."/>
            <person name="LaButti K."/>
            <person name="Andreopoulos B."/>
            <person name="Lipzen A."/>
            <person name="Chen C."/>
            <person name="Yan M."/>
            <person name="Daum C."/>
            <person name="Ng V."/>
            <person name="Clum A."/>
            <person name="Steindorff A."/>
            <person name="Ohm R.A."/>
            <person name="Martin F."/>
            <person name="Silar P."/>
            <person name="Natvig D.O."/>
            <person name="Lalanne C."/>
            <person name="Gautier V."/>
            <person name="Ament-Velasquez S.L."/>
            <person name="Kruys A."/>
            <person name="Hutchinson M.I."/>
            <person name="Powell A.J."/>
            <person name="Barry K."/>
            <person name="Miller A.N."/>
            <person name="Grigoriev I.V."/>
            <person name="Debuchy R."/>
            <person name="Gladieux P."/>
            <person name="Hiltunen Thoren M."/>
            <person name="Johannesson H."/>
        </authorList>
    </citation>
    <scope>NUCLEOTIDE SEQUENCE</scope>
    <source>
        <strain evidence="2">CBS 315.58</strain>
    </source>
</reference>
<dbReference type="PANTHER" id="PTHR45737:SF6">
    <property type="entry name" value="VON WILLEBRAND FACTOR A DOMAIN-CONTAINING PROTEIN 5A"/>
    <property type="match status" value="1"/>
</dbReference>
<proteinExistence type="predicted"/>
<accession>A0AAN6X6I2</accession>
<evidence type="ECO:0000256" key="1">
    <source>
        <dbReference type="SAM" id="MobiDB-lite"/>
    </source>
</evidence>
<evidence type="ECO:0000313" key="2">
    <source>
        <dbReference type="EMBL" id="KAK4194353.1"/>
    </source>
</evidence>
<organism evidence="2 3">
    <name type="scientific">Triangularia verruculosa</name>
    <dbReference type="NCBI Taxonomy" id="2587418"/>
    <lineage>
        <taxon>Eukaryota</taxon>
        <taxon>Fungi</taxon>
        <taxon>Dikarya</taxon>
        <taxon>Ascomycota</taxon>
        <taxon>Pezizomycotina</taxon>
        <taxon>Sordariomycetes</taxon>
        <taxon>Sordariomycetidae</taxon>
        <taxon>Sordariales</taxon>
        <taxon>Podosporaceae</taxon>
        <taxon>Triangularia</taxon>
    </lineage>
</organism>
<gene>
    <name evidence="2" type="ORF">QBC40DRAFT_319956</name>
</gene>